<dbReference type="OrthoDB" id="4775568at2"/>
<feature type="transmembrane region" description="Helical" evidence="1">
    <location>
        <begin position="147"/>
        <end position="164"/>
    </location>
</feature>
<evidence type="ECO:0000256" key="1">
    <source>
        <dbReference type="SAM" id="Phobius"/>
    </source>
</evidence>
<dbReference type="STRING" id="47312.SAMN04489765_2087"/>
<dbReference type="EMBL" id="FNLF01000002">
    <property type="protein sequence ID" value="SDQ85106.1"/>
    <property type="molecule type" value="Genomic_DNA"/>
</dbReference>
<name>A0A1H1EAC1_9ACTN</name>
<evidence type="ECO:0000313" key="3">
    <source>
        <dbReference type="EMBL" id="SDQ85106.1"/>
    </source>
</evidence>
<gene>
    <name evidence="3" type="ORF">SAMN04489765_2087</name>
</gene>
<sequence length="220" mass="24182">MKNVALIARTVALTLLLAGALAAIASMTPRTADAAEFAAALEHDEVVAVQLTDTGGSSTRVRSFDGSWATGPFEWRRGPLADDVSEQDFRDRLAAHDVEFQRIDRDQWITWPFRIPTWFGLVVATTWGLTFVAMIASRPTYGNRWAWFWLFTIGQIGALAYLLLEPVPLRRALDDREFTALTPARDRWTGLQGCLASPVAAFAAATAATVLGWALSFVLP</sequence>
<accession>A0A1H1EAC1</accession>
<dbReference type="Proteomes" id="UP000183053">
    <property type="component" value="Unassembled WGS sequence"/>
</dbReference>
<feature type="chain" id="PRO_5010190580" evidence="2">
    <location>
        <begin position="35"/>
        <end position="220"/>
    </location>
</feature>
<keyword evidence="4" id="KW-1185">Reference proteome</keyword>
<organism evidence="3 4">
    <name type="scientific">Tsukamurella pulmonis</name>
    <dbReference type="NCBI Taxonomy" id="47312"/>
    <lineage>
        <taxon>Bacteria</taxon>
        <taxon>Bacillati</taxon>
        <taxon>Actinomycetota</taxon>
        <taxon>Actinomycetes</taxon>
        <taxon>Mycobacteriales</taxon>
        <taxon>Tsukamurellaceae</taxon>
        <taxon>Tsukamurella</taxon>
    </lineage>
</organism>
<keyword evidence="1" id="KW-0812">Transmembrane</keyword>
<evidence type="ECO:0000256" key="2">
    <source>
        <dbReference type="SAM" id="SignalP"/>
    </source>
</evidence>
<feature type="signal peptide" evidence="2">
    <location>
        <begin position="1"/>
        <end position="34"/>
    </location>
</feature>
<feature type="transmembrane region" description="Helical" evidence="1">
    <location>
        <begin position="115"/>
        <end position="135"/>
    </location>
</feature>
<feature type="transmembrane region" description="Helical" evidence="1">
    <location>
        <begin position="195"/>
        <end position="219"/>
    </location>
</feature>
<keyword evidence="2" id="KW-0732">Signal</keyword>
<protein>
    <submittedName>
        <fullName evidence="3">Uncharacterized protein</fullName>
    </submittedName>
</protein>
<keyword evidence="1" id="KW-1133">Transmembrane helix</keyword>
<dbReference type="RefSeq" id="WP_068565598.1">
    <property type="nucleotide sequence ID" value="NZ_FNLF01000002.1"/>
</dbReference>
<proteinExistence type="predicted"/>
<evidence type="ECO:0000313" key="4">
    <source>
        <dbReference type="Proteomes" id="UP000183053"/>
    </source>
</evidence>
<reference evidence="4" key="1">
    <citation type="submission" date="2016-10" db="EMBL/GenBank/DDBJ databases">
        <authorList>
            <person name="Varghese N."/>
            <person name="Submissions S."/>
        </authorList>
    </citation>
    <scope>NUCLEOTIDE SEQUENCE [LARGE SCALE GENOMIC DNA]</scope>
    <source>
        <strain evidence="4">DSM 44142</strain>
    </source>
</reference>
<dbReference type="AlphaFoldDB" id="A0A1H1EAC1"/>
<keyword evidence="1" id="KW-0472">Membrane</keyword>